<protein>
    <submittedName>
        <fullName evidence="1">Uncharacterized protein</fullName>
    </submittedName>
</protein>
<dbReference type="Proteomes" id="UP000318102">
    <property type="component" value="Unassembled WGS sequence"/>
</dbReference>
<gene>
    <name evidence="1" type="ORF">FPZ44_22305</name>
</gene>
<dbReference type="AlphaFoldDB" id="A0A559IHR3"/>
<organism evidence="1 2">
    <name type="scientific">Paenibacillus agilis</name>
    <dbReference type="NCBI Taxonomy" id="3020863"/>
    <lineage>
        <taxon>Bacteria</taxon>
        <taxon>Bacillati</taxon>
        <taxon>Bacillota</taxon>
        <taxon>Bacilli</taxon>
        <taxon>Bacillales</taxon>
        <taxon>Paenibacillaceae</taxon>
        <taxon>Paenibacillus</taxon>
    </lineage>
</organism>
<evidence type="ECO:0000313" key="2">
    <source>
        <dbReference type="Proteomes" id="UP000318102"/>
    </source>
</evidence>
<dbReference type="OrthoDB" id="2706506at2"/>
<dbReference type="EMBL" id="VNJK01000004">
    <property type="protein sequence ID" value="TVX87219.1"/>
    <property type="molecule type" value="Genomic_DNA"/>
</dbReference>
<comment type="caution">
    <text evidence="1">The sequence shown here is derived from an EMBL/GenBank/DDBJ whole genome shotgun (WGS) entry which is preliminary data.</text>
</comment>
<reference evidence="1 2" key="1">
    <citation type="submission" date="2019-07" db="EMBL/GenBank/DDBJ databases">
        <authorList>
            <person name="Kim J."/>
        </authorList>
    </citation>
    <scope>NUCLEOTIDE SEQUENCE [LARGE SCALE GENOMIC DNA]</scope>
    <source>
        <strain evidence="1 2">N4</strain>
    </source>
</reference>
<proteinExistence type="predicted"/>
<evidence type="ECO:0000313" key="1">
    <source>
        <dbReference type="EMBL" id="TVX87219.1"/>
    </source>
</evidence>
<keyword evidence="2" id="KW-1185">Reference proteome</keyword>
<sequence length="99" mass="11155">MSRHTYYVSVHARTVLPYSTQGDEWTIHATEDEAAALLGQFSKLEEAETEALYRGFNPIIDVPEVELNARSQQVVDDIYNIIAKLGTSVTKQTLSQIRD</sequence>
<dbReference type="RefSeq" id="WP_144994092.1">
    <property type="nucleotide sequence ID" value="NZ_VNJK01000004.1"/>
</dbReference>
<name>A0A559IHR3_9BACL</name>
<accession>A0A559IHR3</accession>